<dbReference type="Proteomes" id="UP001549307">
    <property type="component" value="Unassembled WGS sequence"/>
</dbReference>
<dbReference type="Pfam" id="PF00528">
    <property type="entry name" value="BPD_transp_1"/>
    <property type="match status" value="1"/>
</dbReference>
<sequence length="262" mass="27927">MATILGPSRTSKTVMVLAQILFVAGLLVGWQILASRGAINAFVVGTPLKILDNVSSWLQDGSLVGHTVTTVVVTLAGYSVALVLGVAVGTLAGTFASLGRIISPFVTFWQGFPRLVFYPFFAVALGYTVASRMIHVAFVIIFVIIVSTAAGVADVDPDIRHNARILGANRWQIIRDTRLPAAVLWVGTSARITFGFAIQAAIVAEFTGADSGLGYLMVVGQNSFDVNVVWAATFAAIVIAVLVDRGLLLVQAYFSRWQSEQP</sequence>
<evidence type="ECO:0000313" key="9">
    <source>
        <dbReference type="EMBL" id="MET4538452.1"/>
    </source>
</evidence>
<accession>A0ABV2P1K8</accession>
<dbReference type="EMBL" id="JBEPSN010000001">
    <property type="protein sequence ID" value="MET4538452.1"/>
    <property type="molecule type" value="Genomic_DNA"/>
</dbReference>
<gene>
    <name evidence="9" type="ORF">ABIE37_000207</name>
</gene>
<feature type="transmembrane region" description="Helical" evidence="7">
    <location>
        <begin position="228"/>
        <end position="254"/>
    </location>
</feature>
<keyword evidence="5 7" id="KW-1133">Transmembrane helix</keyword>
<dbReference type="PROSITE" id="PS50928">
    <property type="entry name" value="ABC_TM1"/>
    <property type="match status" value="1"/>
</dbReference>
<evidence type="ECO:0000256" key="6">
    <source>
        <dbReference type="ARBA" id="ARBA00023136"/>
    </source>
</evidence>
<keyword evidence="6 7" id="KW-0472">Membrane</keyword>
<dbReference type="CDD" id="cd06261">
    <property type="entry name" value="TM_PBP2"/>
    <property type="match status" value="1"/>
</dbReference>
<evidence type="ECO:0000256" key="5">
    <source>
        <dbReference type="ARBA" id="ARBA00022989"/>
    </source>
</evidence>
<evidence type="ECO:0000313" key="10">
    <source>
        <dbReference type="Proteomes" id="UP001549307"/>
    </source>
</evidence>
<dbReference type="PANTHER" id="PTHR30151:SF20">
    <property type="entry name" value="ABC TRANSPORTER PERMEASE PROTEIN HI_0355-RELATED"/>
    <property type="match status" value="1"/>
</dbReference>
<name>A0ABV2P1K8_9MICC</name>
<dbReference type="GeneID" id="92751187"/>
<comment type="caution">
    <text evidence="9">The sequence shown here is derived from an EMBL/GenBank/DDBJ whole genome shotgun (WGS) entry which is preliminary data.</text>
</comment>
<dbReference type="SUPFAM" id="SSF161098">
    <property type="entry name" value="MetI-like"/>
    <property type="match status" value="1"/>
</dbReference>
<dbReference type="InterPro" id="IPR000515">
    <property type="entry name" value="MetI-like"/>
</dbReference>
<reference evidence="9 10" key="1">
    <citation type="submission" date="2024-06" db="EMBL/GenBank/DDBJ databases">
        <title>Sorghum-associated microbial communities from plants grown in Nebraska, USA.</title>
        <authorList>
            <person name="Schachtman D."/>
        </authorList>
    </citation>
    <scope>NUCLEOTIDE SEQUENCE [LARGE SCALE GENOMIC DNA]</scope>
    <source>
        <strain evidence="9 10">3552</strain>
    </source>
</reference>
<feature type="transmembrane region" description="Helical" evidence="7">
    <location>
        <begin position="12"/>
        <end position="33"/>
    </location>
</feature>
<evidence type="ECO:0000256" key="3">
    <source>
        <dbReference type="ARBA" id="ARBA00022475"/>
    </source>
</evidence>
<feature type="transmembrane region" description="Helical" evidence="7">
    <location>
        <begin position="136"/>
        <end position="155"/>
    </location>
</feature>
<evidence type="ECO:0000256" key="2">
    <source>
        <dbReference type="ARBA" id="ARBA00022448"/>
    </source>
</evidence>
<evidence type="ECO:0000256" key="4">
    <source>
        <dbReference type="ARBA" id="ARBA00022692"/>
    </source>
</evidence>
<feature type="transmembrane region" description="Helical" evidence="7">
    <location>
        <begin position="75"/>
        <end position="99"/>
    </location>
</feature>
<dbReference type="RefSeq" id="WP_354225878.1">
    <property type="nucleotide sequence ID" value="NZ_JBEPSN010000001.1"/>
</dbReference>
<feature type="transmembrane region" description="Helical" evidence="7">
    <location>
        <begin position="182"/>
        <end position="208"/>
    </location>
</feature>
<feature type="domain" description="ABC transmembrane type-1" evidence="8">
    <location>
        <begin position="67"/>
        <end position="251"/>
    </location>
</feature>
<keyword evidence="4 7" id="KW-0812">Transmembrane</keyword>
<comment type="similarity">
    <text evidence="7">Belongs to the binding-protein-dependent transport system permease family.</text>
</comment>
<evidence type="ECO:0000259" key="8">
    <source>
        <dbReference type="PROSITE" id="PS50928"/>
    </source>
</evidence>
<dbReference type="Gene3D" id="1.10.3720.10">
    <property type="entry name" value="MetI-like"/>
    <property type="match status" value="1"/>
</dbReference>
<proteinExistence type="inferred from homology"/>
<evidence type="ECO:0000256" key="7">
    <source>
        <dbReference type="RuleBase" id="RU363032"/>
    </source>
</evidence>
<comment type="subcellular location">
    <subcellularLocation>
        <location evidence="1 7">Cell membrane</location>
        <topology evidence="1 7">Multi-pass membrane protein</topology>
    </subcellularLocation>
</comment>
<keyword evidence="2 7" id="KW-0813">Transport</keyword>
<dbReference type="PANTHER" id="PTHR30151">
    <property type="entry name" value="ALKANE SULFONATE ABC TRANSPORTER-RELATED, MEMBRANE SUBUNIT"/>
    <property type="match status" value="1"/>
</dbReference>
<keyword evidence="3" id="KW-1003">Cell membrane</keyword>
<keyword evidence="10" id="KW-1185">Reference proteome</keyword>
<dbReference type="InterPro" id="IPR035906">
    <property type="entry name" value="MetI-like_sf"/>
</dbReference>
<evidence type="ECO:0000256" key="1">
    <source>
        <dbReference type="ARBA" id="ARBA00004651"/>
    </source>
</evidence>
<organism evidence="9 10">
    <name type="scientific">Arthrobacter bambusae</name>
    <dbReference type="NCBI Taxonomy" id="1338426"/>
    <lineage>
        <taxon>Bacteria</taxon>
        <taxon>Bacillati</taxon>
        <taxon>Actinomycetota</taxon>
        <taxon>Actinomycetes</taxon>
        <taxon>Micrococcales</taxon>
        <taxon>Micrococcaceae</taxon>
        <taxon>Arthrobacter</taxon>
    </lineage>
</organism>
<protein>
    <submittedName>
        <fullName evidence="9">NitT/TauT family transport system permease protein</fullName>
    </submittedName>
</protein>